<accession>A0A7W3T003</accession>
<evidence type="ECO:0000313" key="3">
    <source>
        <dbReference type="Proteomes" id="UP000530234"/>
    </source>
</evidence>
<reference evidence="3" key="1">
    <citation type="submission" date="2019-10" db="EMBL/GenBank/DDBJ databases">
        <title>Streptomyces sp. nov., a novel actinobacterium isolated from alkaline environment.</title>
        <authorList>
            <person name="Golinska P."/>
        </authorList>
    </citation>
    <scope>NUCLEOTIDE SEQUENCE [LARGE SCALE GENOMIC DNA]</scope>
    <source>
        <strain evidence="3">DSM 42108</strain>
    </source>
</reference>
<feature type="transmembrane region" description="Helical" evidence="1">
    <location>
        <begin position="110"/>
        <end position="131"/>
    </location>
</feature>
<sequence>GWAQGAVFVVAGLLCLAFALGVRGRPGAVTDSRWGVRALAGWGIGLVGAGLFTGDPVGGYPPGSPDALTEYSGAPALLHDLFSFLLFLAIPVACLVFARRFAGIRDRPRSLGSVITAVVFLAALVLASAGFEQVEALADHAGLFQRAALTAAWLWLTLFSLHLLRAPEPARSFAPLRQ</sequence>
<organism evidence="2 3">
    <name type="scientific">Streptomyces calidiresistens</name>
    <dbReference type="NCBI Taxonomy" id="1485586"/>
    <lineage>
        <taxon>Bacteria</taxon>
        <taxon>Bacillati</taxon>
        <taxon>Actinomycetota</taxon>
        <taxon>Actinomycetes</taxon>
        <taxon>Kitasatosporales</taxon>
        <taxon>Streptomycetaceae</taxon>
        <taxon>Streptomyces</taxon>
    </lineage>
</organism>
<dbReference type="RefSeq" id="WP_182660100.1">
    <property type="nucleotide sequence ID" value="NZ_VKHS01000025.1"/>
</dbReference>
<keyword evidence="1" id="KW-0812">Transmembrane</keyword>
<dbReference type="EMBL" id="VKHS01000025">
    <property type="protein sequence ID" value="MBB0228420.1"/>
    <property type="molecule type" value="Genomic_DNA"/>
</dbReference>
<dbReference type="Pfam" id="PF06197">
    <property type="entry name" value="DUF998"/>
    <property type="match status" value="1"/>
</dbReference>
<feature type="transmembrane region" description="Helical" evidence="1">
    <location>
        <begin position="74"/>
        <end position="98"/>
    </location>
</feature>
<dbReference type="Proteomes" id="UP000530234">
    <property type="component" value="Unassembled WGS sequence"/>
</dbReference>
<proteinExistence type="predicted"/>
<name>A0A7W3T003_9ACTN</name>
<dbReference type="InterPro" id="IPR009339">
    <property type="entry name" value="DUF998"/>
</dbReference>
<keyword evidence="1" id="KW-0472">Membrane</keyword>
<evidence type="ECO:0000256" key="1">
    <source>
        <dbReference type="SAM" id="Phobius"/>
    </source>
</evidence>
<protein>
    <submittedName>
        <fullName evidence="2">DUF998 domain-containing protein</fullName>
    </submittedName>
</protein>
<dbReference type="AlphaFoldDB" id="A0A7W3T003"/>
<gene>
    <name evidence="2" type="ORF">FOE67_02540</name>
</gene>
<feature type="transmembrane region" description="Helical" evidence="1">
    <location>
        <begin position="6"/>
        <end position="22"/>
    </location>
</feature>
<feature type="transmembrane region" description="Helical" evidence="1">
    <location>
        <begin position="143"/>
        <end position="164"/>
    </location>
</feature>
<feature type="transmembrane region" description="Helical" evidence="1">
    <location>
        <begin position="34"/>
        <end position="54"/>
    </location>
</feature>
<keyword evidence="3" id="KW-1185">Reference proteome</keyword>
<keyword evidence="1" id="KW-1133">Transmembrane helix</keyword>
<evidence type="ECO:0000313" key="2">
    <source>
        <dbReference type="EMBL" id="MBB0228420.1"/>
    </source>
</evidence>
<comment type="caution">
    <text evidence="2">The sequence shown here is derived from an EMBL/GenBank/DDBJ whole genome shotgun (WGS) entry which is preliminary data.</text>
</comment>
<feature type="non-terminal residue" evidence="2">
    <location>
        <position position="1"/>
    </location>
</feature>